<dbReference type="FunCoup" id="D8R9B5">
    <property type="interactions" value="157"/>
</dbReference>
<organism evidence="2">
    <name type="scientific">Selaginella moellendorffii</name>
    <name type="common">Spikemoss</name>
    <dbReference type="NCBI Taxonomy" id="88036"/>
    <lineage>
        <taxon>Eukaryota</taxon>
        <taxon>Viridiplantae</taxon>
        <taxon>Streptophyta</taxon>
        <taxon>Embryophyta</taxon>
        <taxon>Tracheophyta</taxon>
        <taxon>Lycopodiopsida</taxon>
        <taxon>Selaginellales</taxon>
        <taxon>Selaginellaceae</taxon>
        <taxon>Selaginella</taxon>
    </lineage>
</organism>
<evidence type="ECO:0000313" key="2">
    <source>
        <dbReference type="Proteomes" id="UP000001514"/>
    </source>
</evidence>
<accession>D8R9B5</accession>
<dbReference type="HOGENOM" id="CLU_038606_0_0_1"/>
<reference evidence="1 2" key="1">
    <citation type="journal article" date="2011" name="Science">
        <title>The Selaginella genome identifies genetic changes associated with the evolution of vascular plants.</title>
        <authorList>
            <person name="Banks J.A."/>
            <person name="Nishiyama T."/>
            <person name="Hasebe M."/>
            <person name="Bowman J.L."/>
            <person name="Gribskov M."/>
            <person name="dePamphilis C."/>
            <person name="Albert V.A."/>
            <person name="Aono N."/>
            <person name="Aoyama T."/>
            <person name="Ambrose B.A."/>
            <person name="Ashton N.W."/>
            <person name="Axtell M.J."/>
            <person name="Barker E."/>
            <person name="Barker M.S."/>
            <person name="Bennetzen J.L."/>
            <person name="Bonawitz N.D."/>
            <person name="Chapple C."/>
            <person name="Cheng C."/>
            <person name="Correa L.G."/>
            <person name="Dacre M."/>
            <person name="DeBarry J."/>
            <person name="Dreyer I."/>
            <person name="Elias M."/>
            <person name="Engstrom E.M."/>
            <person name="Estelle M."/>
            <person name="Feng L."/>
            <person name="Finet C."/>
            <person name="Floyd S.K."/>
            <person name="Frommer W.B."/>
            <person name="Fujita T."/>
            <person name="Gramzow L."/>
            <person name="Gutensohn M."/>
            <person name="Harholt J."/>
            <person name="Hattori M."/>
            <person name="Heyl A."/>
            <person name="Hirai T."/>
            <person name="Hiwatashi Y."/>
            <person name="Ishikawa M."/>
            <person name="Iwata M."/>
            <person name="Karol K.G."/>
            <person name="Koehler B."/>
            <person name="Kolukisaoglu U."/>
            <person name="Kubo M."/>
            <person name="Kurata T."/>
            <person name="Lalonde S."/>
            <person name="Li K."/>
            <person name="Li Y."/>
            <person name="Litt A."/>
            <person name="Lyons E."/>
            <person name="Manning G."/>
            <person name="Maruyama T."/>
            <person name="Michael T.P."/>
            <person name="Mikami K."/>
            <person name="Miyazaki S."/>
            <person name="Morinaga S."/>
            <person name="Murata T."/>
            <person name="Mueller-Roeber B."/>
            <person name="Nelson D.R."/>
            <person name="Obara M."/>
            <person name="Oguri Y."/>
            <person name="Olmstead R.G."/>
            <person name="Onodera N."/>
            <person name="Petersen B.L."/>
            <person name="Pils B."/>
            <person name="Prigge M."/>
            <person name="Rensing S.A."/>
            <person name="Riano-Pachon D.M."/>
            <person name="Roberts A.W."/>
            <person name="Sato Y."/>
            <person name="Scheller H.V."/>
            <person name="Schulz B."/>
            <person name="Schulz C."/>
            <person name="Shakirov E.V."/>
            <person name="Shibagaki N."/>
            <person name="Shinohara N."/>
            <person name="Shippen D.E."/>
            <person name="Soerensen I."/>
            <person name="Sotooka R."/>
            <person name="Sugimoto N."/>
            <person name="Sugita M."/>
            <person name="Sumikawa N."/>
            <person name="Tanurdzic M."/>
            <person name="Theissen G."/>
            <person name="Ulvskov P."/>
            <person name="Wakazuki S."/>
            <person name="Weng J.K."/>
            <person name="Willats W.W."/>
            <person name="Wipf D."/>
            <person name="Wolf P.G."/>
            <person name="Yang L."/>
            <person name="Zimmer A.D."/>
            <person name="Zhu Q."/>
            <person name="Mitros T."/>
            <person name="Hellsten U."/>
            <person name="Loque D."/>
            <person name="Otillar R."/>
            <person name="Salamov A."/>
            <person name="Schmutz J."/>
            <person name="Shapiro H."/>
            <person name="Lindquist E."/>
            <person name="Lucas S."/>
            <person name="Rokhsar D."/>
            <person name="Grigoriev I.V."/>
        </authorList>
    </citation>
    <scope>NUCLEOTIDE SEQUENCE [LARGE SCALE GENOMIC DNA]</scope>
</reference>
<dbReference type="PANTHER" id="PTHR12224">
    <property type="entry name" value="BETA-1,4-MANNOSYL-GLYCOPROTEIN BETA-1,4-N-ACETYLGLUCOSAMINYL-TRANSFERASE"/>
    <property type="match status" value="1"/>
</dbReference>
<dbReference type="AlphaFoldDB" id="D8R9B5"/>
<dbReference type="OMA" id="MLAYSHA"/>
<dbReference type="PANTHER" id="PTHR12224:SF0">
    <property type="entry name" value="BETA-1,4-MANNOSYL-GLYCOPROTEIN 4-BETA-N-ACETYLGLUCOSAMINYLTRANSFERASE"/>
    <property type="match status" value="1"/>
</dbReference>
<evidence type="ECO:0000313" key="1">
    <source>
        <dbReference type="EMBL" id="EFJ31128.1"/>
    </source>
</evidence>
<proteinExistence type="predicted"/>
<dbReference type="GO" id="GO:0003830">
    <property type="term" value="F:beta-1,4-mannosylglycoprotein 4-beta-N-acetylglucosaminyltransferase activity"/>
    <property type="evidence" value="ECO:0007669"/>
    <property type="project" value="InterPro"/>
</dbReference>
<keyword evidence="1" id="KW-0328">Glycosyltransferase</keyword>
<dbReference type="STRING" id="88036.D8R9B5"/>
<protein>
    <submittedName>
        <fullName evidence="1">N-acetylglucosaminyltransferase-like protein</fullName>
    </submittedName>
</protein>
<gene>
    <name evidence="1" type="primary">GT17A1</name>
    <name evidence="1" type="ORF">SELMODRAFT_409063</name>
</gene>
<dbReference type="Gramene" id="EFJ31128">
    <property type="protein sequence ID" value="EFJ31128"/>
    <property type="gene ID" value="SELMODRAFT_409063"/>
</dbReference>
<dbReference type="eggNOG" id="ENOG502QPVW">
    <property type="taxonomic scope" value="Eukaryota"/>
</dbReference>
<dbReference type="GO" id="GO:0006044">
    <property type="term" value="P:N-acetylglucosamine metabolic process"/>
    <property type="evidence" value="ECO:0000318"/>
    <property type="project" value="GO_Central"/>
</dbReference>
<dbReference type="Proteomes" id="UP000001514">
    <property type="component" value="Unassembled WGS sequence"/>
</dbReference>
<dbReference type="KEGG" id="smo:SELMODRAFT_409063"/>
<keyword evidence="1" id="KW-0808">Transferase</keyword>
<dbReference type="GO" id="GO:0016757">
    <property type="term" value="F:glycosyltransferase activity"/>
    <property type="evidence" value="ECO:0000318"/>
    <property type="project" value="GO_Central"/>
</dbReference>
<dbReference type="EMBL" id="GL377574">
    <property type="protein sequence ID" value="EFJ31128.1"/>
    <property type="molecule type" value="Genomic_DNA"/>
</dbReference>
<dbReference type="InParanoid" id="D8R9B5"/>
<name>D8R9B5_SELML</name>
<sequence length="356" mass="41196">MTLAGNQPEHSSLLETMLIMVRSKVLLLAVVVSNWHSVTYFLRPLWDTPPKPFNMITHYYAQNLSMQELCGLHGWTLKQTPRRVFDAVIFNNEIDLLEIRWRELDPYVTKFLLIESDGSFTGNSKPLFFRDARNKSDRFAFAQHKLGYSAVPKGRSPHPFDNESRQRGFMNLLIQQSGIQPGDLLIMSDTDEIPSGHTIDLLRSCDGPPPILHLQLQNFLYSFDFLVDTGSWRASVHVYGWNKQYGHHRWTDAMLATSGWHCSFCLRTARDIAFKMMSYSHADRVKRAEFLEERRIQGIVCRGGDLYGMLPEEYSYRELIHKMGDVPRSFSAIHLPAFLLRNAHRFKFLLPGNCIR</sequence>
<keyword evidence="2" id="KW-1185">Reference proteome</keyword>
<dbReference type="InterPro" id="IPR006813">
    <property type="entry name" value="Glyco_trans_17"/>
</dbReference>
<dbReference type="GO" id="GO:0016020">
    <property type="term" value="C:membrane"/>
    <property type="evidence" value="ECO:0007669"/>
    <property type="project" value="InterPro"/>
</dbReference>
<dbReference type="Pfam" id="PF04724">
    <property type="entry name" value="Glyco_transf_17"/>
    <property type="match status" value="1"/>
</dbReference>